<protein>
    <recommendedName>
        <fullName evidence="7">3-phosphoshikimate 1-carboxyvinyltransferase</fullName>
        <ecNumber evidence="7">2.5.1.19</ecNumber>
    </recommendedName>
    <alternativeName>
        <fullName evidence="7">5-enolpyruvylshikimate-3-phosphate synthase</fullName>
        <shortName evidence="7">EPSP synthase</shortName>
        <shortName evidence="7">EPSPS</shortName>
    </alternativeName>
</protein>
<dbReference type="InterPro" id="IPR013792">
    <property type="entry name" value="RNA3'P_cycl/enolpyr_Trfase_a/b"/>
</dbReference>
<comment type="caution">
    <text evidence="9">The sequence shown here is derived from an EMBL/GenBank/DDBJ whole genome shotgun (WGS) entry which is preliminary data.</text>
</comment>
<gene>
    <name evidence="7 9" type="primary">aroA</name>
    <name evidence="9" type="ORF">ACFSAV_06920</name>
</gene>
<comment type="pathway">
    <text evidence="1 7">Metabolic intermediate biosynthesis; chorismate biosynthesis; chorismate from D-erythrose 4-phosphate and phosphoenolpyruvate: step 6/7.</text>
</comment>
<comment type="similarity">
    <text evidence="2 7">Belongs to the EPSP synthase family.</text>
</comment>
<name>A0ABW4NUL7_9PAST</name>
<dbReference type="PANTHER" id="PTHR21090:SF5">
    <property type="entry name" value="PENTAFUNCTIONAL AROM POLYPEPTIDE"/>
    <property type="match status" value="1"/>
</dbReference>
<feature type="domain" description="Enolpyruvate transferase" evidence="8">
    <location>
        <begin position="11"/>
        <end position="428"/>
    </location>
</feature>
<dbReference type="HAMAP" id="MF_00210">
    <property type="entry name" value="EPSP_synth"/>
    <property type="match status" value="1"/>
</dbReference>
<feature type="binding site" evidence="7">
    <location>
        <position position="26"/>
    </location>
    <ligand>
        <name>3-phosphoshikimate</name>
        <dbReference type="ChEBI" id="CHEBI:145989"/>
    </ligand>
</feature>
<evidence type="ECO:0000256" key="7">
    <source>
        <dbReference type="HAMAP-Rule" id="MF_00210"/>
    </source>
</evidence>
<dbReference type="GO" id="GO:0003866">
    <property type="term" value="F:3-phosphoshikimate 1-carboxyvinyltransferase activity"/>
    <property type="evidence" value="ECO:0007669"/>
    <property type="project" value="UniProtKB-EC"/>
</dbReference>
<keyword evidence="4 7" id="KW-0808">Transferase</keyword>
<keyword evidence="5 7" id="KW-0057">Aromatic amino acid biosynthesis</keyword>
<dbReference type="InterPro" id="IPR001986">
    <property type="entry name" value="Enolpyruvate_Tfrase_dom"/>
</dbReference>
<feature type="binding site" evidence="7">
    <location>
        <position position="353"/>
    </location>
    <ligand>
        <name>phosphoenolpyruvate</name>
        <dbReference type="ChEBI" id="CHEBI:58702"/>
    </ligand>
</feature>
<feature type="binding site" evidence="7">
    <location>
        <position position="180"/>
    </location>
    <ligand>
        <name>3-phosphoshikimate</name>
        <dbReference type="ChEBI" id="CHEBI:145989"/>
    </ligand>
</feature>
<comment type="catalytic activity">
    <reaction evidence="6">
        <text>3-phosphoshikimate + phosphoenolpyruvate = 5-O-(1-carboxyvinyl)-3-phosphoshikimate + phosphate</text>
        <dbReference type="Rhea" id="RHEA:21256"/>
        <dbReference type="ChEBI" id="CHEBI:43474"/>
        <dbReference type="ChEBI" id="CHEBI:57701"/>
        <dbReference type="ChEBI" id="CHEBI:58702"/>
        <dbReference type="ChEBI" id="CHEBI:145989"/>
        <dbReference type="EC" id="2.5.1.19"/>
    </reaction>
    <physiologicalReaction direction="left-to-right" evidence="6">
        <dbReference type="Rhea" id="RHEA:21257"/>
    </physiologicalReaction>
</comment>
<comment type="subunit">
    <text evidence="7">Monomer.</text>
</comment>
<evidence type="ECO:0000259" key="8">
    <source>
        <dbReference type="Pfam" id="PF00275"/>
    </source>
</evidence>
<feature type="binding site" evidence="7">
    <location>
        <position position="25"/>
    </location>
    <ligand>
        <name>3-phosphoshikimate</name>
        <dbReference type="ChEBI" id="CHEBI:145989"/>
    </ligand>
</feature>
<dbReference type="EMBL" id="JBHUFP010000009">
    <property type="protein sequence ID" value="MFD1806098.1"/>
    <property type="molecule type" value="Genomic_DNA"/>
</dbReference>
<dbReference type="Pfam" id="PF00275">
    <property type="entry name" value="EPSP_synthase"/>
    <property type="match status" value="1"/>
</dbReference>
<dbReference type="PANTHER" id="PTHR21090">
    <property type="entry name" value="AROM/DEHYDROQUINATE SYNTHASE"/>
    <property type="match status" value="1"/>
</dbReference>
<dbReference type="RefSeq" id="WP_101775763.1">
    <property type="nucleotide sequence ID" value="NZ_JBHUFP010000009.1"/>
</dbReference>
<accession>A0ABW4NUL7</accession>
<evidence type="ECO:0000313" key="9">
    <source>
        <dbReference type="EMBL" id="MFD1806098.1"/>
    </source>
</evidence>
<comment type="function">
    <text evidence="7">Catalyzes the transfer of the enolpyruvyl moiety of phosphoenolpyruvate (PEP) to the 5-hydroxyl of shikimate-3-phosphate (S3P) to produce enolpyruvyl shikimate-3-phosphate and inorganic phosphate.</text>
</comment>
<keyword evidence="10" id="KW-1185">Reference proteome</keyword>
<feature type="binding site" evidence="7">
    <location>
        <position position="207"/>
    </location>
    <ligand>
        <name>3-phosphoshikimate</name>
        <dbReference type="ChEBI" id="CHEBI:145989"/>
    </ligand>
</feature>
<dbReference type="PROSITE" id="PS00885">
    <property type="entry name" value="EPSP_SYNTHASE_2"/>
    <property type="match status" value="1"/>
</dbReference>
<evidence type="ECO:0000256" key="2">
    <source>
        <dbReference type="ARBA" id="ARBA00009948"/>
    </source>
</evidence>
<dbReference type="EC" id="2.5.1.19" evidence="7"/>
<evidence type="ECO:0000313" key="10">
    <source>
        <dbReference type="Proteomes" id="UP001597420"/>
    </source>
</evidence>
<dbReference type="CDD" id="cd01556">
    <property type="entry name" value="EPSP_synthase"/>
    <property type="match status" value="1"/>
</dbReference>
<feature type="binding site" evidence="7">
    <location>
        <position position="181"/>
    </location>
    <ligand>
        <name>phosphoenolpyruvate</name>
        <dbReference type="ChEBI" id="CHEBI:58702"/>
    </ligand>
</feature>
<dbReference type="PROSITE" id="PS00104">
    <property type="entry name" value="EPSP_SYNTHASE_1"/>
    <property type="match status" value="1"/>
</dbReference>
<dbReference type="InterPro" id="IPR023193">
    <property type="entry name" value="EPSP_synthase_CS"/>
</dbReference>
<comment type="subcellular location">
    <subcellularLocation>
        <location evidence="7">Cytoplasm</location>
    </subcellularLocation>
</comment>
<reference evidence="10" key="1">
    <citation type="journal article" date="2019" name="Int. J. Syst. Evol. Microbiol.">
        <title>The Global Catalogue of Microorganisms (GCM) 10K type strain sequencing project: providing services to taxonomists for standard genome sequencing and annotation.</title>
        <authorList>
            <consortium name="The Broad Institute Genomics Platform"/>
            <consortium name="The Broad Institute Genome Sequencing Center for Infectious Disease"/>
            <person name="Wu L."/>
            <person name="Ma J."/>
        </authorList>
    </citation>
    <scope>NUCLEOTIDE SEQUENCE [LARGE SCALE GENOMIC DNA]</scope>
    <source>
        <strain evidence="10">CCM 7950</strain>
    </source>
</reference>
<feature type="binding site" evidence="7">
    <location>
        <position position="422"/>
    </location>
    <ligand>
        <name>phosphoenolpyruvate</name>
        <dbReference type="ChEBI" id="CHEBI:58702"/>
    </ligand>
</feature>
<feature type="binding site" evidence="7">
    <location>
        <position position="99"/>
    </location>
    <ligand>
        <name>phosphoenolpyruvate</name>
        <dbReference type="ChEBI" id="CHEBI:58702"/>
    </ligand>
</feature>
<feature type="binding site" evidence="7">
    <location>
        <position position="133"/>
    </location>
    <ligand>
        <name>phosphoenolpyruvate</name>
        <dbReference type="ChEBI" id="CHEBI:58702"/>
    </ligand>
</feature>
<dbReference type="InterPro" id="IPR006264">
    <property type="entry name" value="EPSP_synthase"/>
</dbReference>
<keyword evidence="7" id="KW-0963">Cytoplasm</keyword>
<dbReference type="NCBIfam" id="TIGR01356">
    <property type="entry name" value="aroA"/>
    <property type="match status" value="1"/>
</dbReference>
<sequence>MQQATSITLNPISLIEGEVNLPGSKSLSNRALLLAALAHGKTTLTNLLDSDDVRHMLNALKQLGVSYQLSEDKSVCEVEGLGGALQWQNGLALFLGNAGTAMRPLAAALCLSHPETEGKNEIVLTGEPRMKERPIQHLVDALRQAGADIQYLEQEGYPPIAIRNTGLKGGIIKIDGSVSSQFLTALLMASPLATADTEIEIIGELVSKPYIDMTLNMMQTFGVNVENQHYQRFFVKGNQQYRSPTTFLVEGDASSASYFLAAAAIKGKVKVTGVGQNSIQGDRLFADVLAKMGAKITWGEDFIQVEKGELKGIDMDMNHIPDAAMTIATTALFAEGETVIRNIHNWRVKETDRLTAMATELRKIGAEVEEGEDFIRIQPLELTKFQHAQIETYNDHRMAMCFALVALSNTAVTILDPSCTAKTFPTFFVEFLKLAKTDNI</sequence>
<keyword evidence="3 7" id="KW-0028">Amino-acid biosynthesis</keyword>
<dbReference type="InterPro" id="IPR036968">
    <property type="entry name" value="Enolpyruvate_Tfrase_sf"/>
</dbReference>
<feature type="active site" description="Proton acceptor" evidence="7">
    <location>
        <position position="322"/>
    </location>
</feature>
<feature type="binding site" evidence="7">
    <location>
        <position position="349"/>
    </location>
    <ligand>
        <name>3-phosphoshikimate</name>
        <dbReference type="ChEBI" id="CHEBI:145989"/>
    </ligand>
</feature>
<feature type="binding site" evidence="7">
    <location>
        <position position="345"/>
    </location>
    <ligand>
        <name>3-phosphoshikimate</name>
        <dbReference type="ChEBI" id="CHEBI:145989"/>
    </ligand>
</feature>
<feature type="binding site" evidence="7">
    <location>
        <position position="179"/>
    </location>
    <ligand>
        <name>3-phosphoshikimate</name>
        <dbReference type="ChEBI" id="CHEBI:145989"/>
    </ligand>
</feature>
<organism evidence="9 10">
    <name type="scientific">Pasteurella oralis</name>
    <dbReference type="NCBI Taxonomy" id="1071947"/>
    <lineage>
        <taxon>Bacteria</taxon>
        <taxon>Pseudomonadati</taxon>
        <taxon>Pseudomonadota</taxon>
        <taxon>Gammaproteobacteria</taxon>
        <taxon>Pasteurellales</taxon>
        <taxon>Pasteurellaceae</taxon>
        <taxon>Pasteurella</taxon>
    </lineage>
</organism>
<feature type="binding site" evidence="7">
    <location>
        <position position="397"/>
    </location>
    <ligand>
        <name>phosphoenolpyruvate</name>
        <dbReference type="ChEBI" id="CHEBI:58702"/>
    </ligand>
</feature>
<feature type="binding site" evidence="7">
    <location>
        <position position="30"/>
    </location>
    <ligand>
        <name>3-phosphoshikimate</name>
        <dbReference type="ChEBI" id="CHEBI:145989"/>
    </ligand>
</feature>
<feature type="binding site" evidence="7">
    <location>
        <position position="25"/>
    </location>
    <ligand>
        <name>phosphoenolpyruvate</name>
        <dbReference type="ChEBI" id="CHEBI:58702"/>
    </ligand>
</feature>
<proteinExistence type="inferred from homology"/>
<evidence type="ECO:0000256" key="6">
    <source>
        <dbReference type="ARBA" id="ARBA00044633"/>
    </source>
</evidence>
<feature type="binding site" evidence="7">
    <location>
        <position position="181"/>
    </location>
    <ligand>
        <name>3-phosphoshikimate</name>
        <dbReference type="ChEBI" id="CHEBI:145989"/>
    </ligand>
</feature>
<evidence type="ECO:0000256" key="1">
    <source>
        <dbReference type="ARBA" id="ARBA00004811"/>
    </source>
</evidence>
<evidence type="ECO:0000256" key="5">
    <source>
        <dbReference type="ARBA" id="ARBA00023141"/>
    </source>
</evidence>
<dbReference type="PIRSF" id="PIRSF000505">
    <property type="entry name" value="EPSPS"/>
    <property type="match status" value="1"/>
</dbReference>
<dbReference type="Proteomes" id="UP001597420">
    <property type="component" value="Unassembled WGS sequence"/>
</dbReference>
<evidence type="ECO:0000256" key="3">
    <source>
        <dbReference type="ARBA" id="ARBA00022605"/>
    </source>
</evidence>
<evidence type="ECO:0000256" key="4">
    <source>
        <dbReference type="ARBA" id="ARBA00022679"/>
    </source>
</evidence>
<dbReference type="SUPFAM" id="SSF55205">
    <property type="entry name" value="EPT/RTPC-like"/>
    <property type="match status" value="1"/>
</dbReference>
<dbReference type="Gene3D" id="3.65.10.10">
    <property type="entry name" value="Enolpyruvate transferase domain"/>
    <property type="match status" value="2"/>
</dbReference>
<feature type="binding site" evidence="7">
    <location>
        <position position="322"/>
    </location>
    <ligand>
        <name>3-phosphoshikimate</name>
        <dbReference type="ChEBI" id="CHEBI:145989"/>
    </ligand>
</feature>